<evidence type="ECO:0000313" key="6">
    <source>
        <dbReference type="EMBL" id="STO23133.1"/>
    </source>
</evidence>
<dbReference type="PROSITE" id="PS50975">
    <property type="entry name" value="ATP_GRASP"/>
    <property type="match status" value="1"/>
</dbReference>
<dbReference type="SUPFAM" id="SSF56059">
    <property type="entry name" value="Glutathione synthetase ATP-binding domain-like"/>
    <property type="match status" value="1"/>
</dbReference>
<dbReference type="InterPro" id="IPR040570">
    <property type="entry name" value="LAL_C2"/>
</dbReference>
<dbReference type="GO" id="GO:0005524">
    <property type="term" value="F:ATP binding"/>
    <property type="evidence" value="ECO:0007669"/>
    <property type="project" value="UniProtKB-UniRule"/>
</dbReference>
<dbReference type="Pfam" id="PF18603">
    <property type="entry name" value="LAL_C2"/>
    <property type="match status" value="1"/>
</dbReference>
<dbReference type="RefSeq" id="WP_019350341.1">
    <property type="nucleotide sequence ID" value="NZ_UGGT01000001.1"/>
</dbReference>
<evidence type="ECO:0000256" key="3">
    <source>
        <dbReference type="ARBA" id="ARBA00022840"/>
    </source>
</evidence>
<gene>
    <name evidence="6" type="primary">bacD</name>
    <name evidence="6" type="ORF">NCTC11370_03239</name>
</gene>
<proteinExistence type="predicted"/>
<dbReference type="OrthoDB" id="24041at2"/>
<dbReference type="InterPro" id="IPR011761">
    <property type="entry name" value="ATP-grasp"/>
</dbReference>
<dbReference type="InterPro" id="IPR041472">
    <property type="entry name" value="BL00235/CARNS1_N"/>
</dbReference>
<dbReference type="Gene3D" id="3.30.470.20">
    <property type="entry name" value="ATP-grasp fold, B domain"/>
    <property type="match status" value="1"/>
</dbReference>
<evidence type="ECO:0000256" key="1">
    <source>
        <dbReference type="ARBA" id="ARBA00022598"/>
    </source>
</evidence>
<dbReference type="STRING" id="1094715.GCA_000236165_03225"/>
<feature type="domain" description="ATP-grasp" evidence="5">
    <location>
        <begin position="116"/>
        <end position="307"/>
    </location>
</feature>
<organism evidence="6 7">
    <name type="scientific">Fluoribacter dumoffii</name>
    <dbReference type="NCBI Taxonomy" id="463"/>
    <lineage>
        <taxon>Bacteria</taxon>
        <taxon>Pseudomonadati</taxon>
        <taxon>Pseudomonadota</taxon>
        <taxon>Gammaproteobacteria</taxon>
        <taxon>Legionellales</taxon>
        <taxon>Legionellaceae</taxon>
        <taxon>Fluoribacter</taxon>
    </lineage>
</organism>
<evidence type="ECO:0000259" key="5">
    <source>
        <dbReference type="PROSITE" id="PS50975"/>
    </source>
</evidence>
<keyword evidence="1 6" id="KW-0436">Ligase</keyword>
<dbReference type="EMBL" id="UGGT01000001">
    <property type="protein sequence ID" value="STO23133.1"/>
    <property type="molecule type" value="Genomic_DNA"/>
</dbReference>
<dbReference type="GeneID" id="93294101"/>
<dbReference type="Pfam" id="PF13535">
    <property type="entry name" value="ATP-grasp_4"/>
    <property type="match status" value="1"/>
</dbReference>
<dbReference type="Gene3D" id="3.40.50.20">
    <property type="match status" value="1"/>
</dbReference>
<keyword evidence="2 4" id="KW-0547">Nucleotide-binding</keyword>
<dbReference type="EC" id="6.3.2.49" evidence="6"/>
<name>A0A377GE97_9GAMM</name>
<evidence type="ECO:0000313" key="7">
    <source>
        <dbReference type="Proteomes" id="UP000254554"/>
    </source>
</evidence>
<reference evidence="6 7" key="1">
    <citation type="submission" date="2018-06" db="EMBL/GenBank/DDBJ databases">
        <authorList>
            <consortium name="Pathogen Informatics"/>
            <person name="Doyle S."/>
        </authorList>
    </citation>
    <scope>NUCLEOTIDE SEQUENCE [LARGE SCALE GENOMIC DNA]</scope>
    <source>
        <strain evidence="6 7">NCTC11370</strain>
    </source>
</reference>
<dbReference type="Pfam" id="PF18130">
    <property type="entry name" value="ATPgrasp_N"/>
    <property type="match status" value="1"/>
</dbReference>
<dbReference type="AlphaFoldDB" id="A0A377GE97"/>
<evidence type="ECO:0000256" key="2">
    <source>
        <dbReference type="ARBA" id="ARBA00022741"/>
    </source>
</evidence>
<dbReference type="InterPro" id="IPR052032">
    <property type="entry name" value="ATP-dep_AA_Ligase"/>
</dbReference>
<protein>
    <submittedName>
        <fullName evidence="6">Alanine-anticapsin ligase BacD</fullName>
        <ecNumber evidence="6">6.3.2.49</ecNumber>
    </submittedName>
</protein>
<sequence>MEVYDINSSPCLLVIGAREHTLQKLMTMQVQFVLIQSQLDPLTEYLVENIVFVDTYENLSEISQIAENLHQAHHFRAVVSFTEFGLYPAALIAEQLNIKGNAIFPVDHTRDKLKMRCLLKKHQLDSIVYQNCRTLEDVYAFYEQIKAPFILKPAHGAGSQGVFYVDAVENITKAWNWATQLDNQELIAEEYLLGKEYSVESLSLDGQHQIIAITEKLTTEFPHFIELGHYSPARLTPEIQQKIQQIMLQFLDIIQHQNGPAHTEIKVHQGEIKMIESQTRMGGDQIWELTELTTGVDVISETVLHLLGLSQKTRNKKENAAAVLFFAREFEEILDINGLESANNLPGIVRIHCTLKKGQKFGKLSSSQSRQGYILGTGHDIDEAISTVHLAMEQVQITTKVHQD</sequence>
<dbReference type="PANTHER" id="PTHR43585">
    <property type="entry name" value="FUMIPYRROLE BIOSYNTHESIS PROTEIN C"/>
    <property type="match status" value="1"/>
</dbReference>
<dbReference type="Proteomes" id="UP000254554">
    <property type="component" value="Unassembled WGS sequence"/>
</dbReference>
<keyword evidence="3 4" id="KW-0067">ATP-binding</keyword>
<keyword evidence="7" id="KW-1185">Reference proteome</keyword>
<dbReference type="GO" id="GO:0034026">
    <property type="term" value="F:L-amino-acid alpha-ligase activity"/>
    <property type="evidence" value="ECO:0007669"/>
    <property type="project" value="UniProtKB-EC"/>
</dbReference>
<dbReference type="GO" id="GO:0046872">
    <property type="term" value="F:metal ion binding"/>
    <property type="evidence" value="ECO:0007669"/>
    <property type="project" value="InterPro"/>
</dbReference>
<dbReference type="PANTHER" id="PTHR43585:SF2">
    <property type="entry name" value="ATP-GRASP ENZYME FSQD"/>
    <property type="match status" value="1"/>
</dbReference>
<evidence type="ECO:0000256" key="4">
    <source>
        <dbReference type="PROSITE-ProRule" id="PRU00409"/>
    </source>
</evidence>
<accession>A0A377GE97</accession>